<evidence type="ECO:0000313" key="13">
    <source>
        <dbReference type="EMBL" id="ABW00860.1"/>
    </source>
</evidence>
<evidence type="ECO:0000256" key="8">
    <source>
        <dbReference type="ARBA" id="ARBA00023136"/>
    </source>
</evidence>
<feature type="transmembrane region" description="Helical" evidence="11">
    <location>
        <begin position="83"/>
        <end position="104"/>
    </location>
</feature>
<dbReference type="GO" id="GO:0016020">
    <property type="term" value="C:membrane"/>
    <property type="evidence" value="ECO:0007669"/>
    <property type="project" value="UniProtKB-SubCell"/>
</dbReference>
<dbReference type="SMART" id="SM00116">
    <property type="entry name" value="CBS"/>
    <property type="match status" value="2"/>
</dbReference>
<feature type="transmembrane region" description="Helical" evidence="11">
    <location>
        <begin position="260"/>
        <end position="279"/>
    </location>
</feature>
<dbReference type="InterPro" id="IPR046342">
    <property type="entry name" value="CBS_dom_sf"/>
</dbReference>
<feature type="transmembrane region" description="Helical" evidence="11">
    <location>
        <begin position="55"/>
        <end position="71"/>
    </location>
</feature>
<keyword evidence="8 11" id="KW-0472">Membrane</keyword>
<comment type="subcellular location">
    <subcellularLocation>
        <location evidence="1">Membrane</location>
        <topology evidence="1">Multi-pass membrane protein</topology>
    </subcellularLocation>
</comment>
<evidence type="ECO:0000256" key="6">
    <source>
        <dbReference type="ARBA" id="ARBA00023053"/>
    </source>
</evidence>
<sequence>MNELIASLLYVGLMLILAKLLEEAFLKIKLVPFVGAIIVGVMLGDGVLGLVNVNMVIQFISSLGIILLLFLSGAEEFEFRSKLSLSITAAAAIELALPFLLTYVSVALMNLRLEPLLIIPLIMTSVGPLARLLMDMGITRTSLGNSLFQQGVLVEIASVVLFAVLLTLQLGGSLVTLLSIILLIALVFIMGPWVSKLLERVEGYIKVREIEFAAVISLILIMAFLAELVNFNSAIMALFLGILLKRYLNDRPELLEKLHGFTYGFFEPLFFVSIGLYFTKVNLGILALGFSLALILLASKILAGALSAMVLKVKPLINGLGTSTKGGVDASLLVTLLTMGLIPKVTYSYLALAIIVNSLAAPLFFRLITRPVIQVNNNIRVKLNSRIMSISDQVKPLTASCGESLKVIINRINERGVRAIAIVDNDNKPLGYLSVQQLLDVDPALYETTLACDLPLNELVTIDSNAKVIDVLRRFRETEAPLIAVVDDSNRLIATIYERELLRLLTVV</sequence>
<feature type="transmembrane region" description="Helical" evidence="11">
    <location>
        <begin position="348"/>
        <end position="368"/>
    </location>
</feature>
<evidence type="ECO:0000256" key="7">
    <source>
        <dbReference type="ARBA" id="ARBA00023065"/>
    </source>
</evidence>
<feature type="transmembrane region" description="Helical" evidence="11">
    <location>
        <begin position="146"/>
        <end position="168"/>
    </location>
</feature>
<evidence type="ECO:0000256" key="2">
    <source>
        <dbReference type="ARBA" id="ARBA00022448"/>
    </source>
</evidence>
<dbReference type="eggNOG" id="arCOG01956">
    <property type="taxonomic scope" value="Archaea"/>
</dbReference>
<feature type="transmembrane region" description="Helical" evidence="11">
    <location>
        <begin position="116"/>
        <end position="134"/>
    </location>
</feature>
<keyword evidence="9" id="KW-0739">Sodium transport</keyword>
<dbReference type="KEGG" id="cma:Cmaq_0006"/>
<accession>A8M9H9</accession>
<dbReference type="GeneID" id="5710118"/>
<dbReference type="OrthoDB" id="12029at2157"/>
<evidence type="ECO:0000256" key="9">
    <source>
        <dbReference type="ARBA" id="ARBA00023201"/>
    </source>
</evidence>
<keyword evidence="2" id="KW-0813">Transport</keyword>
<evidence type="ECO:0000256" key="11">
    <source>
        <dbReference type="SAM" id="Phobius"/>
    </source>
</evidence>
<dbReference type="Pfam" id="PF00571">
    <property type="entry name" value="CBS"/>
    <property type="match status" value="2"/>
</dbReference>
<dbReference type="Gene3D" id="1.20.1530.20">
    <property type="match status" value="1"/>
</dbReference>
<dbReference type="Proteomes" id="UP000001137">
    <property type="component" value="Chromosome"/>
</dbReference>
<keyword evidence="3" id="KW-0050">Antiport</keyword>
<dbReference type="AlphaFoldDB" id="A8M9H9"/>
<dbReference type="GO" id="GO:0006814">
    <property type="term" value="P:sodium ion transport"/>
    <property type="evidence" value="ECO:0007669"/>
    <property type="project" value="UniProtKB-KW"/>
</dbReference>
<dbReference type="Gene3D" id="3.10.580.10">
    <property type="entry name" value="CBS-domain"/>
    <property type="match status" value="1"/>
</dbReference>
<evidence type="ECO:0000256" key="10">
    <source>
        <dbReference type="PROSITE-ProRule" id="PRU00703"/>
    </source>
</evidence>
<dbReference type="PROSITE" id="PS51371">
    <property type="entry name" value="CBS"/>
    <property type="match status" value="2"/>
</dbReference>
<name>A8M9H9_CALMQ</name>
<dbReference type="InterPro" id="IPR000644">
    <property type="entry name" value="CBS_dom"/>
</dbReference>
<dbReference type="Pfam" id="PF00999">
    <property type="entry name" value="Na_H_Exchanger"/>
    <property type="match status" value="1"/>
</dbReference>
<dbReference type="InterPro" id="IPR038770">
    <property type="entry name" value="Na+/solute_symporter_sf"/>
</dbReference>
<dbReference type="HOGENOM" id="CLU_541436_0_0_2"/>
<evidence type="ECO:0000259" key="12">
    <source>
        <dbReference type="PROSITE" id="PS51371"/>
    </source>
</evidence>
<dbReference type="EMBL" id="CP000852">
    <property type="protein sequence ID" value="ABW00860.1"/>
    <property type="molecule type" value="Genomic_DNA"/>
</dbReference>
<feature type="transmembrane region" description="Helical" evidence="11">
    <location>
        <begin position="285"/>
        <end position="311"/>
    </location>
</feature>
<reference evidence="13 14" key="1">
    <citation type="submission" date="2007-10" db="EMBL/GenBank/DDBJ databases">
        <title>Complete sequence of Caldivirga maquilingensis IC-167.</title>
        <authorList>
            <consortium name="US DOE Joint Genome Institute"/>
            <person name="Copeland A."/>
            <person name="Lucas S."/>
            <person name="Lapidus A."/>
            <person name="Barry K."/>
            <person name="Glavina del Rio T."/>
            <person name="Dalin E."/>
            <person name="Tice H."/>
            <person name="Pitluck S."/>
            <person name="Saunders E."/>
            <person name="Brettin T."/>
            <person name="Bruce D."/>
            <person name="Detter J.C."/>
            <person name="Han C."/>
            <person name="Schmutz J."/>
            <person name="Larimer F."/>
            <person name="Land M."/>
            <person name="Hauser L."/>
            <person name="Kyrpides N."/>
            <person name="Ivanova N."/>
            <person name="Biddle J.F."/>
            <person name="Zhang Z."/>
            <person name="Fitz-Gibbon S.T."/>
            <person name="Lowe T.M."/>
            <person name="Saltikov C."/>
            <person name="House C.H."/>
            <person name="Richardson P."/>
        </authorList>
    </citation>
    <scope>NUCLEOTIDE SEQUENCE [LARGE SCALE GENOMIC DNA]</scope>
    <source>
        <strain evidence="14">ATCC 700844 / DSM 13496 / JCM 10307 / IC-167</strain>
    </source>
</reference>
<keyword evidence="14" id="KW-1185">Reference proteome</keyword>
<dbReference type="InterPro" id="IPR006153">
    <property type="entry name" value="Cation/H_exchanger_TM"/>
</dbReference>
<feature type="transmembrane region" description="Helical" evidence="11">
    <location>
        <begin position="174"/>
        <end position="195"/>
    </location>
</feature>
<evidence type="ECO:0000256" key="4">
    <source>
        <dbReference type="ARBA" id="ARBA00022692"/>
    </source>
</evidence>
<dbReference type="STRING" id="397948.Cmaq_0006"/>
<feature type="transmembrane region" description="Helical" evidence="11">
    <location>
        <begin position="6"/>
        <end position="21"/>
    </location>
</feature>
<feature type="domain" description="CBS" evidence="12">
    <location>
        <begin position="388"/>
        <end position="450"/>
    </location>
</feature>
<dbReference type="PANTHER" id="PTHR43562:SF3">
    <property type="entry name" value="SODIUM ION_PROTON EXCHANGER (EUROFUNG)"/>
    <property type="match status" value="1"/>
</dbReference>
<feature type="transmembrane region" description="Helical" evidence="11">
    <location>
        <begin position="30"/>
        <end position="49"/>
    </location>
</feature>
<keyword evidence="7" id="KW-0406">Ion transport</keyword>
<keyword evidence="6" id="KW-0915">Sodium</keyword>
<keyword evidence="4 11" id="KW-0812">Transmembrane</keyword>
<dbReference type="GO" id="GO:0015297">
    <property type="term" value="F:antiporter activity"/>
    <property type="evidence" value="ECO:0007669"/>
    <property type="project" value="UniProtKB-KW"/>
</dbReference>
<evidence type="ECO:0000313" key="14">
    <source>
        <dbReference type="Proteomes" id="UP000001137"/>
    </source>
</evidence>
<proteinExistence type="predicted"/>
<dbReference type="PANTHER" id="PTHR43562">
    <property type="entry name" value="NAPA-TYPE SODIUM/HYDROGEN ANTIPORTER"/>
    <property type="match status" value="1"/>
</dbReference>
<evidence type="ECO:0000256" key="3">
    <source>
        <dbReference type="ARBA" id="ARBA00022449"/>
    </source>
</evidence>
<organism evidence="13 14">
    <name type="scientific">Caldivirga maquilingensis (strain ATCC 700844 / DSM 13496 / JCM 10307 / IC-167)</name>
    <dbReference type="NCBI Taxonomy" id="397948"/>
    <lineage>
        <taxon>Archaea</taxon>
        <taxon>Thermoproteota</taxon>
        <taxon>Thermoprotei</taxon>
        <taxon>Thermoproteales</taxon>
        <taxon>Thermoproteaceae</taxon>
        <taxon>Caldivirga</taxon>
    </lineage>
</organism>
<evidence type="ECO:0000256" key="5">
    <source>
        <dbReference type="ARBA" id="ARBA00022989"/>
    </source>
</evidence>
<dbReference type="SUPFAM" id="SSF54631">
    <property type="entry name" value="CBS-domain pair"/>
    <property type="match status" value="1"/>
</dbReference>
<gene>
    <name evidence="13" type="ordered locus">Cmaq_0006</name>
</gene>
<evidence type="ECO:0000256" key="1">
    <source>
        <dbReference type="ARBA" id="ARBA00004141"/>
    </source>
</evidence>
<protein>
    <submittedName>
        <fullName evidence="13">Sodium/hydrogen exchanger</fullName>
    </submittedName>
</protein>
<dbReference type="GO" id="GO:1902600">
    <property type="term" value="P:proton transmembrane transport"/>
    <property type="evidence" value="ECO:0007669"/>
    <property type="project" value="InterPro"/>
</dbReference>
<keyword evidence="5 11" id="KW-1133">Transmembrane helix</keyword>
<dbReference type="RefSeq" id="WP_012185080.1">
    <property type="nucleotide sequence ID" value="NC_009954.1"/>
</dbReference>
<keyword evidence="10" id="KW-0129">CBS domain</keyword>
<feature type="domain" description="CBS" evidence="12">
    <location>
        <begin position="455"/>
        <end position="508"/>
    </location>
</feature>